<evidence type="ECO:0000256" key="3">
    <source>
        <dbReference type="ARBA" id="ARBA00022679"/>
    </source>
</evidence>
<comment type="similarity">
    <text evidence="1">Belongs to the universal stress protein A family.</text>
</comment>
<evidence type="ECO:0000313" key="6">
    <source>
        <dbReference type="EMBL" id="PSR34089.1"/>
    </source>
</evidence>
<evidence type="ECO:0000313" key="7">
    <source>
        <dbReference type="Proteomes" id="UP000242972"/>
    </source>
</evidence>
<dbReference type="Proteomes" id="UP000242972">
    <property type="component" value="Unassembled WGS sequence"/>
</dbReference>
<dbReference type="Pfam" id="PF00582">
    <property type="entry name" value="Usp"/>
    <property type="match status" value="1"/>
</dbReference>
<dbReference type="CDD" id="cd02440">
    <property type="entry name" value="AdoMet_MTases"/>
    <property type="match status" value="1"/>
</dbReference>
<dbReference type="SUPFAM" id="SSF53335">
    <property type="entry name" value="S-adenosyl-L-methionine-dependent methyltransferases"/>
    <property type="match status" value="1"/>
</dbReference>
<name>A0A2T2XHX7_9FIRM</name>
<organism evidence="6 7">
    <name type="scientific">Sulfobacillus benefaciens</name>
    <dbReference type="NCBI Taxonomy" id="453960"/>
    <lineage>
        <taxon>Bacteria</taxon>
        <taxon>Bacillati</taxon>
        <taxon>Bacillota</taxon>
        <taxon>Clostridia</taxon>
        <taxon>Eubacteriales</taxon>
        <taxon>Clostridiales Family XVII. Incertae Sedis</taxon>
        <taxon>Sulfobacillus</taxon>
    </lineage>
</organism>
<dbReference type="InterPro" id="IPR029063">
    <property type="entry name" value="SAM-dependent_MTases_sf"/>
</dbReference>
<gene>
    <name evidence="6" type="ORF">C7B46_06720</name>
</gene>
<dbReference type="CDD" id="cd00293">
    <property type="entry name" value="USP-like"/>
    <property type="match status" value="1"/>
</dbReference>
<dbReference type="AlphaFoldDB" id="A0A2T2XHX7"/>
<comment type="caution">
    <text evidence="6">The sequence shown here is derived from an EMBL/GenBank/DDBJ whole genome shotgun (WGS) entry which is preliminary data.</text>
</comment>
<accession>A0A2T2XHX7</accession>
<proteinExistence type="inferred from homology"/>
<keyword evidence="4" id="KW-0949">S-adenosyl-L-methionine</keyword>
<dbReference type="GO" id="GO:0008168">
    <property type="term" value="F:methyltransferase activity"/>
    <property type="evidence" value="ECO:0007669"/>
    <property type="project" value="UniProtKB-KW"/>
</dbReference>
<dbReference type="GO" id="GO:0032259">
    <property type="term" value="P:methylation"/>
    <property type="evidence" value="ECO:0007669"/>
    <property type="project" value="UniProtKB-KW"/>
</dbReference>
<dbReference type="PROSITE" id="PS51608">
    <property type="entry name" value="SAM_MT_UBIE"/>
    <property type="match status" value="1"/>
</dbReference>
<dbReference type="InterPro" id="IPR006016">
    <property type="entry name" value="UspA"/>
</dbReference>
<dbReference type="SUPFAM" id="SSF52402">
    <property type="entry name" value="Adenine nucleotide alpha hydrolases-like"/>
    <property type="match status" value="1"/>
</dbReference>
<dbReference type="PANTHER" id="PTHR43591:SF24">
    <property type="entry name" value="2-METHOXY-6-POLYPRENYL-1,4-BENZOQUINOL METHYLASE, MITOCHONDRIAL"/>
    <property type="match status" value="1"/>
</dbReference>
<dbReference type="PRINTS" id="PR01438">
    <property type="entry name" value="UNVRSLSTRESS"/>
</dbReference>
<feature type="domain" description="UspA" evidence="5">
    <location>
        <begin position="270"/>
        <end position="392"/>
    </location>
</feature>
<dbReference type="EMBL" id="PXYW01000012">
    <property type="protein sequence ID" value="PSR34089.1"/>
    <property type="molecule type" value="Genomic_DNA"/>
</dbReference>
<keyword evidence="3 6" id="KW-0808">Transferase</keyword>
<dbReference type="Pfam" id="PF01209">
    <property type="entry name" value="Ubie_methyltran"/>
    <property type="match status" value="1"/>
</dbReference>
<dbReference type="InterPro" id="IPR014729">
    <property type="entry name" value="Rossmann-like_a/b/a_fold"/>
</dbReference>
<evidence type="ECO:0000259" key="5">
    <source>
        <dbReference type="Pfam" id="PF00582"/>
    </source>
</evidence>
<dbReference type="Gene3D" id="3.40.50.620">
    <property type="entry name" value="HUPs"/>
    <property type="match status" value="1"/>
</dbReference>
<dbReference type="PANTHER" id="PTHR43591">
    <property type="entry name" value="METHYLTRANSFERASE"/>
    <property type="match status" value="1"/>
</dbReference>
<reference evidence="6 7" key="1">
    <citation type="journal article" date="2014" name="BMC Genomics">
        <title>Comparison of environmental and isolate Sulfobacillus genomes reveals diverse carbon, sulfur, nitrogen, and hydrogen metabolisms.</title>
        <authorList>
            <person name="Justice N.B."/>
            <person name="Norman A."/>
            <person name="Brown C.T."/>
            <person name="Singh A."/>
            <person name="Thomas B.C."/>
            <person name="Banfield J.F."/>
        </authorList>
    </citation>
    <scope>NUCLEOTIDE SEQUENCE [LARGE SCALE GENOMIC DNA]</scope>
    <source>
        <strain evidence="6">AMDSBA4</strain>
    </source>
</reference>
<sequence>MALSWIDAIVYGYTQVFSCGLRMVDVMDEGTPRLFNDIARGYDRWSLILSAAGIHFWHQAAMEDLDLRPGQTVLDVGCGTGTETRMLSARLGPTGSVTGVDPAREMLEVARTVSQSEPGNGAAIEWVEGGAESLPFADQTFDRVTAQFSIRNMQNWRDGLKQMIRVLKPQGRLVILEMVQPVTTEGSVAWQSLNKVTQTLPSSSGLSPYRWLGESLWHAPTAHELIAAAREWGMKLEVTHSWLGGLVVVLGGSRLAELSSVERAPIAIWATDGSMTALQGGRWLAQYLPSECAVHVVTVIPDRQIDRKIRNTDTEAWYNAQKQAIAEGTINPEKLVPVVLNGSPADQIVSYAKKTAAALIVLGHKRRDPYAERMAGSVTQYILDHAPCPVLTIGLPPRDDGEL</sequence>
<evidence type="ECO:0000256" key="1">
    <source>
        <dbReference type="ARBA" id="ARBA00008791"/>
    </source>
</evidence>
<dbReference type="Gene3D" id="3.40.50.150">
    <property type="entry name" value="Vaccinia Virus protein VP39"/>
    <property type="match status" value="1"/>
</dbReference>
<dbReference type="InterPro" id="IPR006015">
    <property type="entry name" value="Universal_stress_UspA"/>
</dbReference>
<dbReference type="InterPro" id="IPR004033">
    <property type="entry name" value="UbiE/COQ5_MeTrFase"/>
</dbReference>
<keyword evidence="2 6" id="KW-0489">Methyltransferase</keyword>
<protein>
    <submittedName>
        <fullName evidence="6">Methyltransferase type 11</fullName>
    </submittedName>
</protein>
<evidence type="ECO:0000256" key="4">
    <source>
        <dbReference type="ARBA" id="ARBA00022691"/>
    </source>
</evidence>
<evidence type="ECO:0000256" key="2">
    <source>
        <dbReference type="ARBA" id="ARBA00022603"/>
    </source>
</evidence>